<comment type="pathway">
    <text evidence="1">Cofactor biosynthesis; (R)-pantothenate biosynthesis; (R)-pantothenate from (R)-pantoate and beta-alanine: step 1/1.</text>
</comment>
<proteinExistence type="inferred from homology"/>
<evidence type="ECO:0000256" key="1">
    <source>
        <dbReference type="ARBA" id="ARBA00004990"/>
    </source>
</evidence>
<dbReference type="GO" id="GO:0015940">
    <property type="term" value="P:pantothenate biosynthetic process"/>
    <property type="evidence" value="ECO:0007669"/>
    <property type="project" value="UniProtKB-UniPathway"/>
</dbReference>
<evidence type="ECO:0000256" key="2">
    <source>
        <dbReference type="ARBA" id="ARBA00009256"/>
    </source>
</evidence>
<keyword evidence="5" id="KW-0566">Pantothenate biosynthesis</keyword>
<evidence type="ECO:0000256" key="6">
    <source>
        <dbReference type="ARBA" id="ARBA00022741"/>
    </source>
</evidence>
<dbReference type="EC" id="6.3.2.1" evidence="3"/>
<dbReference type="HAMAP" id="MF_00158">
    <property type="entry name" value="PanC"/>
    <property type="match status" value="1"/>
</dbReference>
<dbReference type="InterPro" id="IPR014729">
    <property type="entry name" value="Rossmann-like_a/b/a_fold"/>
</dbReference>
<evidence type="ECO:0000256" key="3">
    <source>
        <dbReference type="ARBA" id="ARBA00012219"/>
    </source>
</evidence>
<protein>
    <recommendedName>
        <fullName evidence="3">pantoate--beta-alanine ligase (AMP-forming)</fullName>
        <ecNumber evidence="3">6.3.2.1</ecNumber>
    </recommendedName>
</protein>
<dbReference type="GO" id="GO:0004592">
    <property type="term" value="F:pantoate-beta-alanine ligase activity"/>
    <property type="evidence" value="ECO:0007669"/>
    <property type="project" value="UniProtKB-EC"/>
</dbReference>
<dbReference type="Gene3D" id="3.40.50.620">
    <property type="entry name" value="HUPs"/>
    <property type="match status" value="1"/>
</dbReference>
<keyword evidence="7" id="KW-0067">ATP-binding</keyword>
<evidence type="ECO:0000256" key="4">
    <source>
        <dbReference type="ARBA" id="ARBA00022598"/>
    </source>
</evidence>
<name>A0A6J5Z7M1_9ZZZZ</name>
<dbReference type="EMBL" id="CAESAG010000074">
    <property type="protein sequence ID" value="CAB4336450.1"/>
    <property type="molecule type" value="Genomic_DNA"/>
</dbReference>
<accession>A0A6J5Z7M1</accession>
<keyword evidence="6" id="KW-0547">Nucleotide-binding</keyword>
<dbReference type="UniPathway" id="UPA00028">
    <property type="reaction ID" value="UER00005"/>
</dbReference>
<dbReference type="GO" id="GO:0005524">
    <property type="term" value="F:ATP binding"/>
    <property type="evidence" value="ECO:0007669"/>
    <property type="project" value="UniProtKB-KW"/>
</dbReference>
<dbReference type="Pfam" id="PF02569">
    <property type="entry name" value="Pantoate_ligase"/>
    <property type="match status" value="1"/>
</dbReference>
<dbReference type="SUPFAM" id="SSF52374">
    <property type="entry name" value="Nucleotidylyl transferase"/>
    <property type="match status" value="1"/>
</dbReference>
<gene>
    <name evidence="9" type="ORF">UFOPK4080_00584</name>
</gene>
<dbReference type="InterPro" id="IPR042176">
    <property type="entry name" value="Pantoate_ligase_C"/>
</dbReference>
<dbReference type="InterPro" id="IPR003721">
    <property type="entry name" value="Pantoate_ligase"/>
</dbReference>
<dbReference type="PANTHER" id="PTHR21299:SF1">
    <property type="entry name" value="PANTOATE--BETA-ALANINE LIGASE"/>
    <property type="match status" value="1"/>
</dbReference>
<evidence type="ECO:0000313" key="9">
    <source>
        <dbReference type="EMBL" id="CAB4336450.1"/>
    </source>
</evidence>
<organism evidence="9">
    <name type="scientific">freshwater metagenome</name>
    <dbReference type="NCBI Taxonomy" id="449393"/>
    <lineage>
        <taxon>unclassified sequences</taxon>
        <taxon>metagenomes</taxon>
        <taxon>ecological metagenomes</taxon>
    </lineage>
</organism>
<dbReference type="AlphaFoldDB" id="A0A6J5Z7M1"/>
<dbReference type="Gene3D" id="3.30.1300.10">
    <property type="entry name" value="Pantoate-beta-alanine ligase, C-terminal domain"/>
    <property type="match status" value="1"/>
</dbReference>
<dbReference type="PANTHER" id="PTHR21299">
    <property type="entry name" value="CYTIDYLATE KINASE/PANTOATE-BETA-ALANINE LIGASE"/>
    <property type="match status" value="1"/>
</dbReference>
<dbReference type="GO" id="GO:0005829">
    <property type="term" value="C:cytosol"/>
    <property type="evidence" value="ECO:0007669"/>
    <property type="project" value="TreeGrafter"/>
</dbReference>
<evidence type="ECO:0000256" key="5">
    <source>
        <dbReference type="ARBA" id="ARBA00022655"/>
    </source>
</evidence>
<evidence type="ECO:0000256" key="8">
    <source>
        <dbReference type="ARBA" id="ARBA00048258"/>
    </source>
</evidence>
<sequence length="256" mass="28228">MKVVHSAQELPSGCAFVPTMGALHAGHGSLFTLAAKYSDVVVASIFINPLQFENQEDLLKYPKTPEADIDLAQRFGVTHLWLPKHDEIYPKEFESLKAGAIGNLFEGASRPGHFDGVVTVVNRLFQLAKPKFAVFGEKDFQQLKLVEAIAGDIEIIRGPIIREADGLAMSSRNIRLSHDGRAAASIIYKALSTAKSESELQEILKSEALFELDYARFIDEESFLPASKESKQVRAIVAGWINGVRLLDNMQMEISA</sequence>
<reference evidence="9" key="1">
    <citation type="submission" date="2020-05" db="EMBL/GenBank/DDBJ databases">
        <authorList>
            <person name="Chiriac C."/>
            <person name="Salcher M."/>
            <person name="Ghai R."/>
            <person name="Kavagutti S V."/>
        </authorList>
    </citation>
    <scope>NUCLEOTIDE SEQUENCE</scope>
</reference>
<keyword evidence="4" id="KW-0436">Ligase</keyword>
<comment type="catalytic activity">
    <reaction evidence="8">
        <text>(R)-pantoate + beta-alanine + ATP = (R)-pantothenate + AMP + diphosphate + H(+)</text>
        <dbReference type="Rhea" id="RHEA:10912"/>
        <dbReference type="ChEBI" id="CHEBI:15378"/>
        <dbReference type="ChEBI" id="CHEBI:15980"/>
        <dbReference type="ChEBI" id="CHEBI:29032"/>
        <dbReference type="ChEBI" id="CHEBI:30616"/>
        <dbReference type="ChEBI" id="CHEBI:33019"/>
        <dbReference type="ChEBI" id="CHEBI:57966"/>
        <dbReference type="ChEBI" id="CHEBI:456215"/>
        <dbReference type="EC" id="6.3.2.1"/>
    </reaction>
</comment>
<comment type="similarity">
    <text evidence="2">Belongs to the pantothenate synthetase family.</text>
</comment>
<evidence type="ECO:0000256" key="7">
    <source>
        <dbReference type="ARBA" id="ARBA00022840"/>
    </source>
</evidence>